<evidence type="ECO:0000313" key="2">
    <source>
        <dbReference type="EMBL" id="CAL5141248.1"/>
    </source>
</evidence>
<dbReference type="PROSITE" id="PS50062">
    <property type="entry name" value="BCL2_FAMILY"/>
    <property type="match status" value="1"/>
</dbReference>
<comment type="caution">
    <text evidence="2">The sequence shown here is derived from an EMBL/GenBank/DDBJ whole genome shotgun (WGS) entry which is preliminary data.</text>
</comment>
<feature type="region of interest" description="Disordered" evidence="1">
    <location>
        <begin position="771"/>
        <end position="835"/>
    </location>
</feature>
<feature type="compositionally biased region" description="Basic and acidic residues" evidence="1">
    <location>
        <begin position="135"/>
        <end position="147"/>
    </location>
</feature>
<feature type="compositionally biased region" description="Polar residues" evidence="1">
    <location>
        <begin position="808"/>
        <end position="817"/>
    </location>
</feature>
<gene>
    <name evidence="2" type="ORF">CDAUBV1_LOCUS16503</name>
</gene>
<feature type="region of interest" description="Disordered" evidence="1">
    <location>
        <begin position="227"/>
        <end position="246"/>
    </location>
</feature>
<proteinExistence type="predicted"/>
<feature type="compositionally biased region" description="Basic and acidic residues" evidence="1">
    <location>
        <begin position="786"/>
        <end position="797"/>
    </location>
</feature>
<feature type="region of interest" description="Disordered" evidence="1">
    <location>
        <begin position="135"/>
        <end position="155"/>
    </location>
</feature>
<reference evidence="2" key="1">
    <citation type="submission" date="2024-06" db="EMBL/GenBank/DDBJ databases">
        <authorList>
            <person name="Liu X."/>
            <person name="Lenzi L."/>
            <person name="Haldenby T S."/>
            <person name="Uol C."/>
        </authorList>
    </citation>
    <scope>NUCLEOTIDE SEQUENCE</scope>
</reference>
<feature type="compositionally biased region" description="Low complexity" evidence="1">
    <location>
        <begin position="286"/>
        <end position="296"/>
    </location>
</feature>
<feature type="compositionally biased region" description="Polar residues" evidence="1">
    <location>
        <begin position="825"/>
        <end position="835"/>
    </location>
</feature>
<feature type="region of interest" description="Disordered" evidence="1">
    <location>
        <begin position="251"/>
        <end position="300"/>
    </location>
</feature>
<feature type="compositionally biased region" description="Low complexity" evidence="1">
    <location>
        <begin position="651"/>
        <end position="660"/>
    </location>
</feature>
<feature type="region of interest" description="Disordered" evidence="1">
    <location>
        <begin position="542"/>
        <end position="578"/>
    </location>
</feature>
<protein>
    <submittedName>
        <fullName evidence="2">Uncharacterized protein</fullName>
    </submittedName>
</protein>
<accession>A0AAV2TWJ3</accession>
<organism evidence="2 3">
    <name type="scientific">Calicophoron daubneyi</name>
    <name type="common">Rumen fluke</name>
    <name type="synonym">Paramphistomum daubneyi</name>
    <dbReference type="NCBI Taxonomy" id="300641"/>
    <lineage>
        <taxon>Eukaryota</taxon>
        <taxon>Metazoa</taxon>
        <taxon>Spiralia</taxon>
        <taxon>Lophotrochozoa</taxon>
        <taxon>Platyhelminthes</taxon>
        <taxon>Trematoda</taxon>
        <taxon>Digenea</taxon>
        <taxon>Plagiorchiida</taxon>
        <taxon>Pronocephalata</taxon>
        <taxon>Paramphistomoidea</taxon>
        <taxon>Paramphistomidae</taxon>
        <taxon>Calicophoron</taxon>
    </lineage>
</organism>
<dbReference type="Proteomes" id="UP001497525">
    <property type="component" value="Unassembled WGS sequence"/>
</dbReference>
<feature type="region of interest" description="Disordered" evidence="1">
    <location>
        <begin position="394"/>
        <end position="424"/>
    </location>
</feature>
<dbReference type="AlphaFoldDB" id="A0AAV2TWJ3"/>
<sequence>MRSDGACCFEVSDPVLECDWRKGKTAKGKLVCPKWQTQGYRSLDDAGIRNLAAQPDRRIPETMSNSDSPEDFSNEALSILEAYLNIDSAKRYGHVVACATALRHSQDNSRLISSAGAGGIKMNVDSYFKSLSLKDGTRKNSHEKNGREQSSAARLSHTLISKKAKLNPVDTLEPAIVHNSLSTIEFVLHSLPPADSTLAPVVVSGELEDKIQPKTATVLEAKSQKPAATSSVCSPGMVTGGGDVGVNGDVRDDPLYGRNDSVSTLGSVDPQLTRFLSVPPDSSPRQLQQQQQQQQQSGENGLLEVCTTANEVPVIRSRSWGCNVEQSSSLIRPIQIGPGLDVVPQVSCRRRESVNSAPEQARRWIRRTRFRPKTFARKWFRFGARPVKEVKEFNHSTKGNGEDVVDSAQPPDELTDRHGAKESPVLFPDRSIRGNIKHQKSVLEALTRLIPRPFRNRSDEPTLCVSGSFDQCSHKPLFHNLRRRLRKQKTSGLHSTLRTVQSGRDEAPLDMEYDVRHCSENSYLSDADLAALRKPDLETVNSASLDNSVPPAVHPSNSASLQSPPEQRTETPSDSSLVTQEAIIKPREWPTTTATINQSAEAVTHLFEEVIQTAEGIRLRESTDHAWRSVSDGRSSKDFSADVQMVTQDKSSSSSPDSPSALCAISGGSQSAEMQSDENHFANLPSPAATTPPISQLTADQQDYPYAEYIAAMIDVIGQKLMEQISERDLDSRFQELEAAALRLKAATKRSKPTRRERFYSLGEEALNSRDIGPLLNGENESSGEEPLRIKDVRQNDRPSSGGAFVRGSQTPANDLGQTGDRKQTGFQTSKRSGSMFVSSGCEFKSHDSTASLERTDLKHSFLAQVKRLENRNKLDIQADLLSRLAGHRHYPSFESDMLKLLGRKPSWHKVAILYYLARCTIRMLMEQNLKRLNQMHSSCEQSQIEISGRTSEAPYTDEYYSNFTTSNCNSSAVDCGLRDEITSEIGHCKASVGRIKDFTVRFFTRWYRTWVSERGGWQSVMDETEESDLD</sequence>
<evidence type="ECO:0000256" key="1">
    <source>
        <dbReference type="SAM" id="MobiDB-lite"/>
    </source>
</evidence>
<dbReference type="InterPro" id="IPR002475">
    <property type="entry name" value="Bcl2-like"/>
</dbReference>
<feature type="compositionally biased region" description="Polar residues" evidence="1">
    <location>
        <begin position="555"/>
        <end position="578"/>
    </location>
</feature>
<evidence type="ECO:0000313" key="3">
    <source>
        <dbReference type="Proteomes" id="UP001497525"/>
    </source>
</evidence>
<feature type="region of interest" description="Disordered" evidence="1">
    <location>
        <begin position="647"/>
        <end position="693"/>
    </location>
</feature>
<dbReference type="EMBL" id="CAXLJL010000823">
    <property type="protein sequence ID" value="CAL5141248.1"/>
    <property type="molecule type" value="Genomic_DNA"/>
</dbReference>
<name>A0AAV2TWJ3_CALDB</name>